<dbReference type="RefSeq" id="WP_085727109.1">
    <property type="nucleotide sequence ID" value="NZ_NBYN01000010.1"/>
</dbReference>
<dbReference type="Proteomes" id="UP000192997">
    <property type="component" value="Unassembled WGS sequence"/>
</dbReference>
<sequence length="294" mass="32384">MEVCFIMVSINNQPIISGEIKLLVLDIDGTIAGHDNQISETVKMAIAKVQSQGIQVAIATGRMYCSALRFHQDIRSSLPLMAYQGAWIQNPHTGELHRHLAVSKSIAHQLLDYFEQPDLRPLLSVHFYLGDQLYVREMTTETTIYVERCGVTPLAIGDLRQLLTDHDSSPGPTKVLALSHDVDLIQELLGKLRLQYTPAELYMTTSVSTFLEVTNPFVNKGTAVRYLAEELLGLTSDNVMTIGDNFNDLEMLEYAGIGVAMGGAPQPVQAIANWVTAGVEEDGVAIAIEKFLLQ</sequence>
<evidence type="ECO:0000313" key="1">
    <source>
        <dbReference type="EMBL" id="OSO94488.1"/>
    </source>
</evidence>
<dbReference type="NCBIfam" id="TIGR00099">
    <property type="entry name" value="Cof-subfamily"/>
    <property type="match status" value="1"/>
</dbReference>
<dbReference type="Gene3D" id="3.30.1240.10">
    <property type="match status" value="1"/>
</dbReference>
<dbReference type="SFLD" id="SFLDS00003">
    <property type="entry name" value="Haloacid_Dehalogenase"/>
    <property type="match status" value="1"/>
</dbReference>
<gene>
    <name evidence="1" type="ORF">B7O87_02790</name>
</gene>
<dbReference type="InterPro" id="IPR023214">
    <property type="entry name" value="HAD_sf"/>
</dbReference>
<dbReference type="GO" id="GO:0016791">
    <property type="term" value="F:phosphatase activity"/>
    <property type="evidence" value="ECO:0007669"/>
    <property type="project" value="TreeGrafter"/>
</dbReference>
<keyword evidence="1" id="KW-0378">Hydrolase</keyword>
<dbReference type="InterPro" id="IPR006379">
    <property type="entry name" value="HAD-SF_hydro_IIB"/>
</dbReference>
<dbReference type="SUPFAM" id="SSF56784">
    <property type="entry name" value="HAD-like"/>
    <property type="match status" value="1"/>
</dbReference>
<dbReference type="GO" id="GO:0005829">
    <property type="term" value="C:cytosol"/>
    <property type="evidence" value="ECO:0007669"/>
    <property type="project" value="TreeGrafter"/>
</dbReference>
<protein>
    <submittedName>
        <fullName evidence="1">Hydrolase</fullName>
    </submittedName>
</protein>
<evidence type="ECO:0000313" key="2">
    <source>
        <dbReference type="Proteomes" id="UP000192997"/>
    </source>
</evidence>
<dbReference type="PANTHER" id="PTHR10000:SF8">
    <property type="entry name" value="HAD SUPERFAMILY HYDROLASE-LIKE, TYPE 3"/>
    <property type="match status" value="1"/>
</dbReference>
<dbReference type="InterPro" id="IPR000150">
    <property type="entry name" value="Cof"/>
</dbReference>
<dbReference type="GO" id="GO:0000287">
    <property type="term" value="F:magnesium ion binding"/>
    <property type="evidence" value="ECO:0007669"/>
    <property type="project" value="TreeGrafter"/>
</dbReference>
<dbReference type="InterPro" id="IPR036412">
    <property type="entry name" value="HAD-like_sf"/>
</dbReference>
<dbReference type="CDD" id="cd07516">
    <property type="entry name" value="HAD_Pase"/>
    <property type="match status" value="1"/>
</dbReference>
<dbReference type="AlphaFoldDB" id="A0A1X4GBD1"/>
<dbReference type="PANTHER" id="PTHR10000">
    <property type="entry name" value="PHOSPHOSERINE PHOSPHATASE"/>
    <property type="match status" value="1"/>
</dbReference>
<name>A0A1X4GBD1_9CYAN</name>
<accession>A0A1X4GBD1</accession>
<proteinExistence type="predicted"/>
<dbReference type="NCBIfam" id="TIGR01484">
    <property type="entry name" value="HAD-SF-IIB"/>
    <property type="match status" value="1"/>
</dbReference>
<dbReference type="EMBL" id="NBYN01000010">
    <property type="protein sequence ID" value="OSO94488.1"/>
    <property type="molecule type" value="Genomic_DNA"/>
</dbReference>
<dbReference type="Gene3D" id="3.40.50.1000">
    <property type="entry name" value="HAD superfamily/HAD-like"/>
    <property type="match status" value="1"/>
</dbReference>
<dbReference type="PROSITE" id="PS01229">
    <property type="entry name" value="COF_2"/>
    <property type="match status" value="1"/>
</dbReference>
<reference evidence="2" key="1">
    <citation type="submission" date="2017-04" db="EMBL/GenBank/DDBJ databases">
        <authorList>
            <person name="Abreu V.A."/>
            <person name="Popin R.V."/>
            <person name="Rigonato J."/>
            <person name="Andreote A.P."/>
            <person name="Schaker P.C."/>
            <person name="Hoff-Risseti C."/>
            <person name="Alvarenga D.O."/>
            <person name="Varani A.M."/>
            <person name="Fiore M.F."/>
        </authorList>
    </citation>
    <scope>NUCLEOTIDE SEQUENCE [LARGE SCALE GENOMIC DNA]</scope>
    <source>
        <strain evidence="2">CENA303</strain>
    </source>
</reference>
<dbReference type="Pfam" id="PF08282">
    <property type="entry name" value="Hydrolase_3"/>
    <property type="match status" value="1"/>
</dbReference>
<dbReference type="SFLD" id="SFLDG01140">
    <property type="entry name" value="C2.B:_Phosphomannomutase_and_P"/>
    <property type="match status" value="1"/>
</dbReference>
<comment type="caution">
    <text evidence="1">The sequence shown here is derived from an EMBL/GenBank/DDBJ whole genome shotgun (WGS) entry which is preliminary data.</text>
</comment>
<organism evidence="1 2">
    <name type="scientific">Cylindrospermopsis raciborskii CENA303</name>
    <dbReference type="NCBI Taxonomy" id="1170769"/>
    <lineage>
        <taxon>Bacteria</taxon>
        <taxon>Bacillati</taxon>
        <taxon>Cyanobacteriota</taxon>
        <taxon>Cyanophyceae</taxon>
        <taxon>Nostocales</taxon>
        <taxon>Aphanizomenonaceae</taxon>
        <taxon>Cylindrospermopsis</taxon>
    </lineage>
</organism>